<organism evidence="1 2">
    <name type="scientific">Candidatus Gallipaludibacter merdavium</name>
    <dbReference type="NCBI Taxonomy" id="2840839"/>
    <lineage>
        <taxon>Bacteria</taxon>
        <taxon>Pseudomonadati</taxon>
        <taxon>Bacteroidota</taxon>
        <taxon>Bacteroidia</taxon>
        <taxon>Bacteroidales</taxon>
        <taxon>Candidatus Gallipaludibacter</taxon>
    </lineage>
</organism>
<protein>
    <submittedName>
        <fullName evidence="1">Uncharacterized protein</fullName>
    </submittedName>
</protein>
<dbReference type="AlphaFoldDB" id="A0A9D9N3V2"/>
<evidence type="ECO:0000313" key="1">
    <source>
        <dbReference type="EMBL" id="MBO8459511.1"/>
    </source>
</evidence>
<proteinExistence type="predicted"/>
<comment type="caution">
    <text evidence="1">The sequence shown here is derived from an EMBL/GenBank/DDBJ whole genome shotgun (WGS) entry which is preliminary data.</text>
</comment>
<dbReference type="Proteomes" id="UP000823641">
    <property type="component" value="Unassembled WGS sequence"/>
</dbReference>
<accession>A0A9D9N3V2</accession>
<evidence type="ECO:0000313" key="2">
    <source>
        <dbReference type="Proteomes" id="UP000823641"/>
    </source>
</evidence>
<name>A0A9D9N3V2_9BACT</name>
<dbReference type="EMBL" id="JADIMG010000043">
    <property type="protein sequence ID" value="MBO8459511.1"/>
    <property type="molecule type" value="Genomic_DNA"/>
</dbReference>
<gene>
    <name evidence="1" type="ORF">IAA73_04160</name>
</gene>
<sequence length="59" mass="6735">MKKKYIAPQTEMSEVELESGFMKGSIVDQDALDQATISIEEQEVGAESDYFNNHSTWDY</sequence>
<reference evidence="1" key="1">
    <citation type="submission" date="2020-10" db="EMBL/GenBank/DDBJ databases">
        <authorList>
            <person name="Gilroy R."/>
        </authorList>
    </citation>
    <scope>NUCLEOTIDE SEQUENCE</scope>
    <source>
        <strain evidence="1">G3-3990</strain>
    </source>
</reference>
<reference evidence="1" key="2">
    <citation type="journal article" date="2021" name="PeerJ">
        <title>Extensive microbial diversity within the chicken gut microbiome revealed by metagenomics and culture.</title>
        <authorList>
            <person name="Gilroy R."/>
            <person name="Ravi A."/>
            <person name="Getino M."/>
            <person name="Pursley I."/>
            <person name="Horton D.L."/>
            <person name="Alikhan N.F."/>
            <person name="Baker D."/>
            <person name="Gharbi K."/>
            <person name="Hall N."/>
            <person name="Watson M."/>
            <person name="Adriaenssens E.M."/>
            <person name="Foster-Nyarko E."/>
            <person name="Jarju S."/>
            <person name="Secka A."/>
            <person name="Antonio M."/>
            <person name="Oren A."/>
            <person name="Chaudhuri R.R."/>
            <person name="La Ragione R."/>
            <person name="Hildebrand F."/>
            <person name="Pallen M.J."/>
        </authorList>
    </citation>
    <scope>NUCLEOTIDE SEQUENCE</scope>
    <source>
        <strain evidence="1">G3-3990</strain>
    </source>
</reference>